<proteinExistence type="predicted"/>
<feature type="domain" description="N-acetyltransferase" evidence="1">
    <location>
        <begin position="46"/>
        <end position="187"/>
    </location>
</feature>
<dbReference type="Gene3D" id="3.40.630.30">
    <property type="match status" value="1"/>
</dbReference>
<reference evidence="3" key="1">
    <citation type="submission" date="2025-08" db="UniProtKB">
        <authorList>
            <consortium name="RefSeq"/>
        </authorList>
    </citation>
    <scope>IDENTIFICATION</scope>
</reference>
<evidence type="ECO:0000313" key="2">
    <source>
        <dbReference type="Proteomes" id="UP000695022"/>
    </source>
</evidence>
<dbReference type="PROSITE" id="PS51186">
    <property type="entry name" value="GNAT"/>
    <property type="match status" value="2"/>
</dbReference>
<evidence type="ECO:0000259" key="1">
    <source>
        <dbReference type="PROSITE" id="PS51186"/>
    </source>
</evidence>
<dbReference type="PANTHER" id="PTHR47237:SF1">
    <property type="entry name" value="SLL0310 PROTEIN"/>
    <property type="match status" value="1"/>
</dbReference>
<dbReference type="InterPro" id="IPR016181">
    <property type="entry name" value="Acyl_CoA_acyltransferase"/>
</dbReference>
<dbReference type="InterPro" id="IPR052729">
    <property type="entry name" value="Acyl/Acetyltrans_Enzymes"/>
</dbReference>
<accession>A0ABM1DNC6</accession>
<protein>
    <submittedName>
        <fullName evidence="3">Uncharacterized protein LOC106804683 isoform X3</fullName>
    </submittedName>
</protein>
<dbReference type="Gene3D" id="3.40.630.90">
    <property type="match status" value="1"/>
</dbReference>
<sequence length="340" mass="38012">MVRKNIGHGLSRFSRYFSLFTKLSVNKVTRISHTVLSYLSVMADGCTIRDTIESDLPHIMKWWAGDFQEDFALETLEIMVNYGEGGGASTAVLPSGEPVGFLNCDVVGDDAFCGHFIVRSDMRRRGIGSMLLKRILEHAGHRNMGINSMMYRVDLYKKIGFTTESFITTSRYCTVDHAKLAASLKLEDDANIIVKPYSEEMLQAVLDYDKSIAGHDRGDYLRPYIQAYKKLTFVATDAEGKVTGFVIATNMVGNINYSIFPLYGDTEQVQKQLMRQVLMALPDGSEIGIYTPSDNIPATGMVEALGARTELFTKRLYTKHVLKLPLEKVASVLNLDVFII</sequence>
<dbReference type="SUPFAM" id="SSF55729">
    <property type="entry name" value="Acyl-CoA N-acyltransferases (Nat)"/>
    <property type="match status" value="1"/>
</dbReference>
<name>A0ABM1DNC6_PRICU</name>
<dbReference type="Pfam" id="PF00583">
    <property type="entry name" value="Acetyltransf_1"/>
    <property type="match status" value="1"/>
</dbReference>
<dbReference type="InterPro" id="IPR000182">
    <property type="entry name" value="GNAT_dom"/>
</dbReference>
<dbReference type="PANTHER" id="PTHR47237">
    <property type="entry name" value="SLL0310 PROTEIN"/>
    <property type="match status" value="1"/>
</dbReference>
<dbReference type="Pfam" id="PF18014">
    <property type="entry name" value="Acetyltransf_18"/>
    <property type="match status" value="1"/>
</dbReference>
<evidence type="ECO:0000313" key="3">
    <source>
        <dbReference type="RefSeq" id="XP_014661447.1"/>
    </source>
</evidence>
<gene>
    <name evidence="3" type="primary">LOC106804683</name>
</gene>
<feature type="domain" description="N-acetyltransferase" evidence="1">
    <location>
        <begin position="192"/>
        <end position="327"/>
    </location>
</feature>
<dbReference type="InterPro" id="IPR041496">
    <property type="entry name" value="YitH/HolE_GNAT"/>
</dbReference>
<keyword evidence="2" id="KW-1185">Reference proteome</keyword>
<organism evidence="2 3">
    <name type="scientific">Priapulus caudatus</name>
    <name type="common">Priapulid worm</name>
    <dbReference type="NCBI Taxonomy" id="37621"/>
    <lineage>
        <taxon>Eukaryota</taxon>
        <taxon>Metazoa</taxon>
        <taxon>Ecdysozoa</taxon>
        <taxon>Scalidophora</taxon>
        <taxon>Priapulida</taxon>
        <taxon>Priapulimorpha</taxon>
        <taxon>Priapulimorphida</taxon>
        <taxon>Priapulidae</taxon>
        <taxon>Priapulus</taxon>
    </lineage>
</organism>
<dbReference type="GeneID" id="106804683"/>
<dbReference type="CDD" id="cd04301">
    <property type="entry name" value="NAT_SF"/>
    <property type="match status" value="1"/>
</dbReference>
<dbReference type="RefSeq" id="XP_014661447.1">
    <property type="nucleotide sequence ID" value="XM_014805961.1"/>
</dbReference>
<dbReference type="Proteomes" id="UP000695022">
    <property type="component" value="Unplaced"/>
</dbReference>